<dbReference type="Proteomes" id="UP001176940">
    <property type="component" value="Unassembled WGS sequence"/>
</dbReference>
<name>A0ABN9KZ39_9NEOB</name>
<gene>
    <name evidence="9" type="ORF">RIMI_LOCUS3660485</name>
</gene>
<evidence type="ECO:0000256" key="3">
    <source>
        <dbReference type="ARBA" id="ARBA00009466"/>
    </source>
</evidence>
<comment type="similarity">
    <text evidence="3">Belongs to the exportin family.</text>
</comment>
<dbReference type="SUPFAM" id="SSF48371">
    <property type="entry name" value="ARM repeat"/>
    <property type="match status" value="1"/>
</dbReference>
<dbReference type="Gene3D" id="1.25.10.10">
    <property type="entry name" value="Leucine-rich Repeat Variant"/>
    <property type="match status" value="1"/>
</dbReference>
<keyword evidence="7" id="KW-0539">Nucleus</keyword>
<evidence type="ECO:0000313" key="10">
    <source>
        <dbReference type="Proteomes" id="UP001176940"/>
    </source>
</evidence>
<dbReference type="PANTHER" id="PTHR12596:SF1">
    <property type="entry name" value="EXPORTIN-4"/>
    <property type="match status" value="1"/>
</dbReference>
<dbReference type="EMBL" id="CAUEEQ010005559">
    <property type="protein sequence ID" value="CAJ0929159.1"/>
    <property type="molecule type" value="Genomic_DNA"/>
</dbReference>
<keyword evidence="4" id="KW-0813">Transport</keyword>
<protein>
    <recommendedName>
        <fullName evidence="8">Exportin-4</fullName>
    </recommendedName>
</protein>
<accession>A0ABN9KZ39</accession>
<keyword evidence="5" id="KW-0963">Cytoplasm</keyword>
<reference evidence="9" key="1">
    <citation type="submission" date="2023-07" db="EMBL/GenBank/DDBJ databases">
        <authorList>
            <person name="Stuckert A."/>
        </authorList>
    </citation>
    <scope>NUCLEOTIDE SEQUENCE</scope>
</reference>
<evidence type="ECO:0000256" key="2">
    <source>
        <dbReference type="ARBA" id="ARBA00004496"/>
    </source>
</evidence>
<keyword evidence="6" id="KW-0653">Protein transport</keyword>
<organism evidence="9 10">
    <name type="scientific">Ranitomeya imitator</name>
    <name type="common">mimic poison frog</name>
    <dbReference type="NCBI Taxonomy" id="111125"/>
    <lineage>
        <taxon>Eukaryota</taxon>
        <taxon>Metazoa</taxon>
        <taxon>Chordata</taxon>
        <taxon>Craniata</taxon>
        <taxon>Vertebrata</taxon>
        <taxon>Euteleostomi</taxon>
        <taxon>Amphibia</taxon>
        <taxon>Batrachia</taxon>
        <taxon>Anura</taxon>
        <taxon>Neobatrachia</taxon>
        <taxon>Hyloidea</taxon>
        <taxon>Dendrobatidae</taxon>
        <taxon>Dendrobatinae</taxon>
        <taxon>Ranitomeya</taxon>
    </lineage>
</organism>
<comment type="subcellular location">
    <subcellularLocation>
        <location evidence="2">Cytoplasm</location>
    </subcellularLocation>
    <subcellularLocation>
        <location evidence="1">Nucleus</location>
    </subcellularLocation>
</comment>
<dbReference type="PANTHER" id="PTHR12596">
    <property type="entry name" value="EXPORTIN 4,7-RELATED"/>
    <property type="match status" value="1"/>
</dbReference>
<evidence type="ECO:0000256" key="4">
    <source>
        <dbReference type="ARBA" id="ARBA00022448"/>
    </source>
</evidence>
<dbReference type="InterPro" id="IPR016024">
    <property type="entry name" value="ARM-type_fold"/>
</dbReference>
<comment type="caution">
    <text evidence="9">The sequence shown here is derived from an EMBL/GenBank/DDBJ whole genome shotgun (WGS) entry which is preliminary data.</text>
</comment>
<evidence type="ECO:0000256" key="1">
    <source>
        <dbReference type="ARBA" id="ARBA00004123"/>
    </source>
</evidence>
<evidence type="ECO:0000256" key="7">
    <source>
        <dbReference type="ARBA" id="ARBA00023242"/>
    </source>
</evidence>
<keyword evidence="10" id="KW-1185">Reference proteome</keyword>
<evidence type="ECO:0000313" key="9">
    <source>
        <dbReference type="EMBL" id="CAJ0929159.1"/>
    </source>
</evidence>
<evidence type="ECO:0000256" key="6">
    <source>
        <dbReference type="ARBA" id="ARBA00022927"/>
    </source>
</evidence>
<sequence length="463" mass="51891">MEEVQMVEEVQGAHAGFKHHNYTSQVGLGSDIQHYRMHYINPARFALETLTRESDQDLTCLHDFGFCEYHPELKYRIFRRIRRLGVYDDSQLFQLKYKIFSKVGGCLICRVSSYRVGVEQSAVEAYSVGSGPDDEAPPSMVNNEQRQHAEHIFLSFRKSKSPFAVCKHILETSKVDYVLFQAATAIMEAVVREWILLEKSSKESLRTFLLTYVLQRPNLQKYVREQILLAVAVIVKRGSLDKSIDCKSIFHEVNQLISSGNPTVLCKAVNTREDSILLQMDLDKLETWAERWQMRFNNDKCKVIHMGRRNQYHHYTLNGKPLGKSDREKDLGILVNDKLTWSSQCQAAAAKTNRIMGSPASGPVPASLSALTDQAEGSAHTICVIAPSDLNSQSGATTSGRWSGARRLERGQAWIQDGRGSGSCREGGGFTEPAPSRHCEGCSAACQISDLTECCANCQITDL</sequence>
<dbReference type="InterPro" id="IPR044189">
    <property type="entry name" value="XPO4/7-like"/>
</dbReference>
<dbReference type="InterPro" id="IPR011989">
    <property type="entry name" value="ARM-like"/>
</dbReference>
<dbReference type="PRINTS" id="PR01345">
    <property type="entry name" value="CERVTRCPTASE"/>
</dbReference>
<evidence type="ECO:0000256" key="5">
    <source>
        <dbReference type="ARBA" id="ARBA00022490"/>
    </source>
</evidence>
<evidence type="ECO:0000256" key="8">
    <source>
        <dbReference type="ARBA" id="ARBA00040444"/>
    </source>
</evidence>
<proteinExistence type="inferred from homology"/>